<dbReference type="PROSITE" id="PS50279">
    <property type="entry name" value="BPTI_KUNITZ_2"/>
    <property type="match status" value="1"/>
</dbReference>
<feature type="transmembrane region" description="Helical" evidence="2">
    <location>
        <begin position="531"/>
        <end position="556"/>
    </location>
</feature>
<feature type="transmembrane region" description="Helical" evidence="2">
    <location>
        <begin position="415"/>
        <end position="437"/>
    </location>
</feature>
<feature type="transmembrane region" description="Helical" evidence="2">
    <location>
        <begin position="568"/>
        <end position="589"/>
    </location>
</feature>
<proteinExistence type="predicted"/>
<dbReference type="SUPFAM" id="SSF57362">
    <property type="entry name" value="BPTI-like"/>
    <property type="match status" value="1"/>
</dbReference>
<dbReference type="GO" id="GO:0038022">
    <property type="term" value="F:G protein-coupled olfactory receptor activity"/>
    <property type="evidence" value="ECO:0007669"/>
    <property type="project" value="TreeGrafter"/>
</dbReference>
<evidence type="ECO:0000256" key="2">
    <source>
        <dbReference type="SAM" id="Phobius"/>
    </source>
</evidence>
<dbReference type="GO" id="GO:0042048">
    <property type="term" value="P:olfactory behavior"/>
    <property type="evidence" value="ECO:0007669"/>
    <property type="project" value="TreeGrafter"/>
</dbReference>
<dbReference type="Gene3D" id="4.10.410.10">
    <property type="entry name" value="Pancreatic trypsin inhibitor Kunitz domain"/>
    <property type="match status" value="1"/>
</dbReference>
<evidence type="ECO:0000256" key="1">
    <source>
        <dbReference type="SAM" id="MobiDB-lite"/>
    </source>
</evidence>
<comment type="caution">
    <text evidence="5">The sequence shown here is derived from an EMBL/GenBank/DDBJ whole genome shotgun (WGS) entry which is preliminary data.</text>
</comment>
<dbReference type="GO" id="GO:0005886">
    <property type="term" value="C:plasma membrane"/>
    <property type="evidence" value="ECO:0007669"/>
    <property type="project" value="TreeGrafter"/>
</dbReference>
<feature type="transmembrane region" description="Helical" evidence="2">
    <location>
        <begin position="369"/>
        <end position="388"/>
    </location>
</feature>
<feature type="transmembrane region" description="Helical" evidence="2">
    <location>
        <begin position="487"/>
        <end position="510"/>
    </location>
</feature>
<dbReference type="Pfam" id="PF00014">
    <property type="entry name" value="Kunitz_BPTI"/>
    <property type="match status" value="1"/>
</dbReference>
<reference evidence="5" key="1">
    <citation type="submission" date="2022-11" db="EMBL/GenBank/DDBJ databases">
        <authorList>
            <person name="Kikuchi T."/>
        </authorList>
    </citation>
    <scope>NUCLEOTIDE SEQUENCE</scope>
    <source>
        <strain evidence="5">PS1010</strain>
    </source>
</reference>
<feature type="region of interest" description="Disordered" evidence="1">
    <location>
        <begin position="206"/>
        <end position="249"/>
    </location>
</feature>
<sequence>MGPPLLLLLISISLQNFAAAELPTELDPFLEKLFDHEECEEFISSADYTNIATTKCTPLTCDFPRQVCARPASKFQDSAANTCRTVPTECLTAANGGIPVAPAPFRFTTPQPMIFPTMPNIFQTPQPPTNPNVIITAPSVTNPQSICQMPAPTGRFCGFRPMYTYNRETLQCDEFWFPGCRTQETNANLFEDYHSCQKIADLCKPTPAPTPPPFQPPQTARPRPRPPPPKKPSPTPAPSPIVDTLKSFGVGGNSAGGNGALGAIGMFTGSGLGATGQGPLGSFGPMGNAGGPGAGASAAAAGTGGNGEDLGLFGLIQQGLMGAQAAQGGKGGKEAASKAAGKILEQFTGFDLGGLGNNFGGLFGSKKFGGYRFLMFSFTVVSLFATFVDNLNKPKCHVANGAFIIFSTNTIHGSWLNALACSTFALTMSALAVHFVYRYFSVCRNQEFDQILAPSLLKNYGVLPTEIIYHGSYYYNSDSSINVQNSMITFGLNSITIICLMIILICGLKTDHEIRTRKHVSRNFEDLQRQLFRALVIQTIIPFFSMFLPASLILILPIFKITLGSLELLLMLFITTYPLIDPLIVLYIVKDYRQIIIGFWRKTIPSDQSFLLVKF</sequence>
<dbReference type="Pfam" id="PF10326">
    <property type="entry name" value="7TM_GPCR_Str"/>
    <property type="match status" value="1"/>
</dbReference>
<dbReference type="SMART" id="SM00131">
    <property type="entry name" value="KU"/>
    <property type="match status" value="1"/>
</dbReference>
<dbReference type="InterPro" id="IPR036880">
    <property type="entry name" value="Kunitz_BPTI_sf"/>
</dbReference>
<dbReference type="EMBL" id="CANHGI010000005">
    <property type="protein sequence ID" value="CAI5453488.1"/>
    <property type="molecule type" value="Genomic_DNA"/>
</dbReference>
<feature type="chain" id="PRO_5040325478" description="BPTI/Kunitz inhibitor domain-containing protein" evidence="3">
    <location>
        <begin position="21"/>
        <end position="615"/>
    </location>
</feature>
<name>A0A9P1N707_9PELO</name>
<dbReference type="GO" id="GO:0004867">
    <property type="term" value="F:serine-type endopeptidase inhibitor activity"/>
    <property type="evidence" value="ECO:0007669"/>
    <property type="project" value="InterPro"/>
</dbReference>
<evidence type="ECO:0000259" key="4">
    <source>
        <dbReference type="PROSITE" id="PS50279"/>
    </source>
</evidence>
<gene>
    <name evidence="5" type="ORF">CAMP_LOCUS16125</name>
</gene>
<feature type="compositionally biased region" description="Pro residues" evidence="1">
    <location>
        <begin position="206"/>
        <end position="216"/>
    </location>
</feature>
<feature type="signal peptide" evidence="3">
    <location>
        <begin position="1"/>
        <end position="20"/>
    </location>
</feature>
<evidence type="ECO:0000256" key="3">
    <source>
        <dbReference type="SAM" id="SignalP"/>
    </source>
</evidence>
<keyword evidence="2" id="KW-0472">Membrane</keyword>
<dbReference type="PANTHER" id="PTHR22943:SF248">
    <property type="entry name" value="SEVEN TM RECEPTOR"/>
    <property type="match status" value="1"/>
</dbReference>
<evidence type="ECO:0000313" key="6">
    <source>
        <dbReference type="Proteomes" id="UP001152747"/>
    </source>
</evidence>
<feature type="domain" description="BPTI/Kunitz inhibitor" evidence="4">
    <location>
        <begin position="147"/>
        <end position="200"/>
    </location>
</feature>
<dbReference type="InterPro" id="IPR019428">
    <property type="entry name" value="7TM_GPCR_serpentine_rcpt_Str"/>
</dbReference>
<organism evidence="5 6">
    <name type="scientific">Caenorhabditis angaria</name>
    <dbReference type="NCBI Taxonomy" id="860376"/>
    <lineage>
        <taxon>Eukaryota</taxon>
        <taxon>Metazoa</taxon>
        <taxon>Ecdysozoa</taxon>
        <taxon>Nematoda</taxon>
        <taxon>Chromadorea</taxon>
        <taxon>Rhabditida</taxon>
        <taxon>Rhabditina</taxon>
        <taxon>Rhabditomorpha</taxon>
        <taxon>Rhabditoidea</taxon>
        <taxon>Rhabditidae</taxon>
        <taxon>Peloderinae</taxon>
        <taxon>Caenorhabditis</taxon>
    </lineage>
</organism>
<dbReference type="OrthoDB" id="4473401at2759"/>
<dbReference type="InterPro" id="IPR002223">
    <property type="entry name" value="Kunitz_BPTI"/>
</dbReference>
<accession>A0A9P1N707</accession>
<protein>
    <recommendedName>
        <fullName evidence="4">BPTI/Kunitz inhibitor domain-containing protein</fullName>
    </recommendedName>
</protein>
<keyword evidence="2" id="KW-0812">Transmembrane</keyword>
<keyword evidence="2" id="KW-1133">Transmembrane helix</keyword>
<evidence type="ECO:0000313" key="5">
    <source>
        <dbReference type="EMBL" id="CAI5453488.1"/>
    </source>
</evidence>
<dbReference type="PANTHER" id="PTHR22943">
    <property type="entry name" value="7-TRANSMEMBRANE DOMAIN RECEPTOR C.ELEGANS"/>
    <property type="match status" value="1"/>
</dbReference>
<dbReference type="Proteomes" id="UP001152747">
    <property type="component" value="Unassembled WGS sequence"/>
</dbReference>
<dbReference type="SUPFAM" id="SSF81321">
    <property type="entry name" value="Family A G protein-coupled receptor-like"/>
    <property type="match status" value="1"/>
</dbReference>
<feature type="compositionally biased region" description="Pro residues" evidence="1">
    <location>
        <begin position="225"/>
        <end position="239"/>
    </location>
</feature>
<keyword evidence="6" id="KW-1185">Reference proteome</keyword>
<dbReference type="AlphaFoldDB" id="A0A9P1N707"/>
<keyword evidence="3" id="KW-0732">Signal</keyword>